<name>A0ABV8CVF9_9STRE</name>
<dbReference type="RefSeq" id="WP_380426195.1">
    <property type="nucleotide sequence ID" value="NZ_JBHRZV010000034.1"/>
</dbReference>
<keyword evidence="4" id="KW-1003">Cell membrane</keyword>
<evidence type="ECO:0000256" key="8">
    <source>
        <dbReference type="SAM" id="Phobius"/>
    </source>
</evidence>
<dbReference type="Proteomes" id="UP001595807">
    <property type="component" value="Unassembled WGS sequence"/>
</dbReference>
<evidence type="ECO:0000256" key="6">
    <source>
        <dbReference type="ARBA" id="ARBA00022989"/>
    </source>
</evidence>
<keyword evidence="7 8" id="KW-0472">Membrane</keyword>
<evidence type="ECO:0000256" key="5">
    <source>
        <dbReference type="ARBA" id="ARBA00022692"/>
    </source>
</evidence>
<protein>
    <submittedName>
        <fullName evidence="9">AEC family transporter</fullName>
    </submittedName>
</protein>
<keyword evidence="10" id="KW-1185">Reference proteome</keyword>
<evidence type="ECO:0000256" key="4">
    <source>
        <dbReference type="ARBA" id="ARBA00022475"/>
    </source>
</evidence>
<dbReference type="Pfam" id="PF03547">
    <property type="entry name" value="Mem_trans"/>
    <property type="match status" value="2"/>
</dbReference>
<organism evidence="9 10">
    <name type="scientific">Streptococcus caprae</name>
    <dbReference type="NCBI Taxonomy" id="1640501"/>
    <lineage>
        <taxon>Bacteria</taxon>
        <taxon>Bacillati</taxon>
        <taxon>Bacillota</taxon>
        <taxon>Bacilli</taxon>
        <taxon>Lactobacillales</taxon>
        <taxon>Streptococcaceae</taxon>
        <taxon>Streptococcus</taxon>
    </lineage>
</organism>
<evidence type="ECO:0000256" key="7">
    <source>
        <dbReference type="ARBA" id="ARBA00023136"/>
    </source>
</evidence>
<feature type="transmembrane region" description="Helical" evidence="8">
    <location>
        <begin position="37"/>
        <end position="55"/>
    </location>
</feature>
<feature type="transmembrane region" description="Helical" evidence="8">
    <location>
        <begin position="283"/>
        <end position="305"/>
    </location>
</feature>
<dbReference type="InterPro" id="IPR004776">
    <property type="entry name" value="Mem_transp_PIN-like"/>
</dbReference>
<dbReference type="PANTHER" id="PTHR36838">
    <property type="entry name" value="AUXIN EFFLUX CARRIER FAMILY PROTEIN"/>
    <property type="match status" value="1"/>
</dbReference>
<dbReference type="EMBL" id="JBHRZV010000034">
    <property type="protein sequence ID" value="MFC3928023.1"/>
    <property type="molecule type" value="Genomic_DNA"/>
</dbReference>
<gene>
    <name evidence="9" type="ORF">ACFORF_05330</name>
</gene>
<reference evidence="10" key="1">
    <citation type="journal article" date="2019" name="Int. J. Syst. Evol. Microbiol.">
        <title>The Global Catalogue of Microorganisms (GCM) 10K type strain sequencing project: providing services to taxonomists for standard genome sequencing and annotation.</title>
        <authorList>
            <consortium name="The Broad Institute Genomics Platform"/>
            <consortium name="The Broad Institute Genome Sequencing Center for Infectious Disease"/>
            <person name="Wu L."/>
            <person name="Ma J."/>
        </authorList>
    </citation>
    <scope>NUCLEOTIDE SEQUENCE [LARGE SCALE GENOMIC DNA]</scope>
    <source>
        <strain evidence="10">CCUG 67170</strain>
    </source>
</reference>
<dbReference type="InterPro" id="IPR038770">
    <property type="entry name" value="Na+/solute_symporter_sf"/>
</dbReference>
<accession>A0ABV8CVF9</accession>
<dbReference type="Gene3D" id="1.20.1530.20">
    <property type="match status" value="1"/>
</dbReference>
<evidence type="ECO:0000256" key="2">
    <source>
        <dbReference type="ARBA" id="ARBA00010145"/>
    </source>
</evidence>
<comment type="subcellular location">
    <subcellularLocation>
        <location evidence="1">Cell membrane</location>
        <topology evidence="1">Multi-pass membrane protein</topology>
    </subcellularLocation>
</comment>
<evidence type="ECO:0000313" key="10">
    <source>
        <dbReference type="Proteomes" id="UP001595807"/>
    </source>
</evidence>
<proteinExistence type="inferred from homology"/>
<dbReference type="PANTHER" id="PTHR36838:SF1">
    <property type="entry name" value="SLR1864 PROTEIN"/>
    <property type="match status" value="1"/>
</dbReference>
<feature type="transmembrane region" description="Helical" evidence="8">
    <location>
        <begin position="124"/>
        <end position="145"/>
    </location>
</feature>
<sequence length="306" mass="34012">MEIAGLVFEKLVMLFSLMGLGLYLAKRDILTPDVTKQLSKLLTSFVAPSLILSTFMQTEFSVEKLRLFGLTILAALIIMLVRIAFVTFIFKKRPAIDHYASIFANIGFLGTPLVLAVGGSEAVFYISGFVIVNQTLQWTYGLYLLTRDKSTISLKSALLNPSFLATLMGLFIFCIPFALPSFLQDTMASFAQLNTPLSTVVLGTYFYGVHWREIFLYRPAYVTVLMRLVVTCLISLGMIWAFRLTDFNVNLALTIAVSTPTAMNTALFSQVYGGDYQHGSRMVLLTTLFSLISLPLMIALAGFLYL</sequence>
<feature type="transmembrane region" description="Helical" evidence="8">
    <location>
        <begin position="220"/>
        <end position="243"/>
    </location>
</feature>
<comment type="similarity">
    <text evidence="2">Belongs to the auxin efflux carrier (TC 2.A.69) family.</text>
</comment>
<keyword evidence="5 8" id="KW-0812">Transmembrane</keyword>
<feature type="transmembrane region" description="Helical" evidence="8">
    <location>
        <begin position="157"/>
        <end position="178"/>
    </location>
</feature>
<evidence type="ECO:0000256" key="3">
    <source>
        <dbReference type="ARBA" id="ARBA00022448"/>
    </source>
</evidence>
<feature type="transmembrane region" description="Helical" evidence="8">
    <location>
        <begin position="249"/>
        <end position="271"/>
    </location>
</feature>
<feature type="transmembrane region" description="Helical" evidence="8">
    <location>
        <begin position="67"/>
        <end position="90"/>
    </location>
</feature>
<keyword evidence="6 8" id="KW-1133">Transmembrane helix</keyword>
<evidence type="ECO:0000256" key="1">
    <source>
        <dbReference type="ARBA" id="ARBA00004651"/>
    </source>
</evidence>
<evidence type="ECO:0000313" key="9">
    <source>
        <dbReference type="EMBL" id="MFC3928023.1"/>
    </source>
</evidence>
<comment type="caution">
    <text evidence="9">The sequence shown here is derived from an EMBL/GenBank/DDBJ whole genome shotgun (WGS) entry which is preliminary data.</text>
</comment>
<feature type="transmembrane region" description="Helical" evidence="8">
    <location>
        <begin position="6"/>
        <end position="25"/>
    </location>
</feature>
<keyword evidence="3" id="KW-0813">Transport</keyword>
<feature type="transmembrane region" description="Helical" evidence="8">
    <location>
        <begin position="102"/>
        <end position="118"/>
    </location>
</feature>